<comment type="similarity">
    <text evidence="2">Belongs to the cytochrome P450 family.</text>
</comment>
<keyword evidence="5" id="KW-0560">Oxidoreductase</keyword>
<keyword evidence="10" id="KW-1185">Reference proteome</keyword>
<evidence type="ECO:0000256" key="7">
    <source>
        <dbReference type="ARBA" id="ARBA00023033"/>
    </source>
</evidence>
<comment type="caution">
    <text evidence="9">The sequence shown here is derived from an EMBL/GenBank/DDBJ whole genome shotgun (WGS) entry which is preliminary data.</text>
</comment>
<comment type="cofactor">
    <cofactor evidence="1 8">
        <name>heme</name>
        <dbReference type="ChEBI" id="CHEBI:30413"/>
    </cofactor>
</comment>
<dbReference type="SUPFAM" id="SSF48264">
    <property type="entry name" value="Cytochrome P450"/>
    <property type="match status" value="1"/>
</dbReference>
<dbReference type="GO" id="GO:0020037">
    <property type="term" value="F:heme binding"/>
    <property type="evidence" value="ECO:0007669"/>
    <property type="project" value="InterPro"/>
</dbReference>
<dbReference type="CDD" id="cd11064">
    <property type="entry name" value="CYP86A"/>
    <property type="match status" value="1"/>
</dbReference>
<gene>
    <name evidence="9" type="ORF">G2W53_026302</name>
</gene>
<evidence type="ECO:0000313" key="10">
    <source>
        <dbReference type="Proteomes" id="UP000634136"/>
    </source>
</evidence>
<evidence type="ECO:0000256" key="6">
    <source>
        <dbReference type="ARBA" id="ARBA00023004"/>
    </source>
</evidence>
<dbReference type="PANTHER" id="PTHR24296">
    <property type="entry name" value="CYTOCHROME P450"/>
    <property type="match status" value="1"/>
</dbReference>
<dbReference type="Pfam" id="PF00067">
    <property type="entry name" value="p450"/>
    <property type="match status" value="1"/>
</dbReference>
<reference evidence="9" key="1">
    <citation type="submission" date="2020-09" db="EMBL/GenBank/DDBJ databases">
        <title>Genome-Enabled Discovery of Anthraquinone Biosynthesis in Senna tora.</title>
        <authorList>
            <person name="Kang S.-H."/>
            <person name="Pandey R.P."/>
            <person name="Lee C.-M."/>
            <person name="Sim J.-S."/>
            <person name="Jeong J.-T."/>
            <person name="Choi B.-S."/>
            <person name="Jung M."/>
            <person name="Ginzburg D."/>
            <person name="Zhao K."/>
            <person name="Won S.Y."/>
            <person name="Oh T.-J."/>
            <person name="Yu Y."/>
            <person name="Kim N.-H."/>
            <person name="Lee O.R."/>
            <person name="Lee T.-H."/>
            <person name="Bashyal P."/>
            <person name="Kim T.-S."/>
            <person name="Lee W.-H."/>
            <person name="Kawkins C."/>
            <person name="Kim C.-K."/>
            <person name="Kim J.S."/>
            <person name="Ahn B.O."/>
            <person name="Rhee S.Y."/>
            <person name="Sohng J.K."/>
        </authorList>
    </citation>
    <scope>NUCLEOTIDE SEQUENCE</scope>
    <source>
        <tissue evidence="9">Leaf</tissue>
    </source>
</reference>
<evidence type="ECO:0000256" key="2">
    <source>
        <dbReference type="ARBA" id="ARBA00010617"/>
    </source>
</evidence>
<accession>A0A834TGM9</accession>
<dbReference type="OrthoDB" id="1470350at2759"/>
<dbReference type="InterPro" id="IPR002403">
    <property type="entry name" value="Cyt_P450_E_grp-IV"/>
</dbReference>
<sequence>MELEKLNWDPKYLFPALVAIALAVFVLERHGRSRSSVPAVKKKRKYHVVAGTVLHQLCNFHRLHDYMTGLAGKHKTYRLLSLFRNEVYTTDPINIEYFLKTNFGNYGKGEYQHTILKDLLGDGIFTVDGEKWKVQRKVASYQFSTRLLKDFSSSVFKSNAVKLAGMVSKASMSNQIIEIQDLFFKSTLDSVFKIILGVDLDTMGGTYEDGTKFSSAFDDASGITLLRYVDIFWKIKRFLHIGPEASLGKNIKEVDDFVYKVIKSKTDQRIQKSTTISSMSEPERKDLLSRFLELEETDPKYLKDIILSFIIAGKDTTATTLSWFLYILCKHHDVQEKIVEEVEEATKKMAGFSNVEELAGSITEEALENMPYLTAALTETLRIYPAVPWDAKVCFSDDTWPDGFSVKKGDLVSYLPYAMGRMKFLWGDDAEEFKPERWLDTNGKFQPESPFKFTAFQAGPRLCLGRDFSYRQMKTFSAILLSSHKFKLADQNKTANYKTNLTLHMDGGLHLYAYPRLGH</sequence>
<evidence type="ECO:0000256" key="5">
    <source>
        <dbReference type="ARBA" id="ARBA00023002"/>
    </source>
</evidence>
<protein>
    <submittedName>
        <fullName evidence="9">Cytochrome P450 704C1-like</fullName>
    </submittedName>
</protein>
<dbReference type="AlphaFoldDB" id="A0A834TGM9"/>
<evidence type="ECO:0000256" key="4">
    <source>
        <dbReference type="ARBA" id="ARBA00022723"/>
    </source>
</evidence>
<keyword evidence="3 8" id="KW-0349">Heme</keyword>
<dbReference type="PRINTS" id="PR00385">
    <property type="entry name" value="P450"/>
</dbReference>
<dbReference type="GO" id="GO:0005506">
    <property type="term" value="F:iron ion binding"/>
    <property type="evidence" value="ECO:0007669"/>
    <property type="project" value="InterPro"/>
</dbReference>
<keyword evidence="4 8" id="KW-0479">Metal-binding</keyword>
<dbReference type="Gene3D" id="1.10.630.10">
    <property type="entry name" value="Cytochrome P450"/>
    <property type="match status" value="1"/>
</dbReference>
<dbReference type="EMBL" id="JAAIUW010000008">
    <property type="protein sequence ID" value="KAF7820847.1"/>
    <property type="molecule type" value="Genomic_DNA"/>
</dbReference>
<evidence type="ECO:0000256" key="1">
    <source>
        <dbReference type="ARBA" id="ARBA00001971"/>
    </source>
</evidence>
<organism evidence="9 10">
    <name type="scientific">Senna tora</name>
    <dbReference type="NCBI Taxonomy" id="362788"/>
    <lineage>
        <taxon>Eukaryota</taxon>
        <taxon>Viridiplantae</taxon>
        <taxon>Streptophyta</taxon>
        <taxon>Embryophyta</taxon>
        <taxon>Tracheophyta</taxon>
        <taxon>Spermatophyta</taxon>
        <taxon>Magnoliopsida</taxon>
        <taxon>eudicotyledons</taxon>
        <taxon>Gunneridae</taxon>
        <taxon>Pentapetalae</taxon>
        <taxon>rosids</taxon>
        <taxon>fabids</taxon>
        <taxon>Fabales</taxon>
        <taxon>Fabaceae</taxon>
        <taxon>Caesalpinioideae</taxon>
        <taxon>Cassia clade</taxon>
        <taxon>Senna</taxon>
    </lineage>
</organism>
<dbReference type="GO" id="GO:0016705">
    <property type="term" value="F:oxidoreductase activity, acting on paired donors, with incorporation or reduction of molecular oxygen"/>
    <property type="evidence" value="ECO:0007669"/>
    <property type="project" value="InterPro"/>
</dbReference>
<dbReference type="PRINTS" id="PR00465">
    <property type="entry name" value="EP450IV"/>
</dbReference>
<feature type="binding site" description="axial binding residue" evidence="8">
    <location>
        <position position="463"/>
    </location>
    <ligand>
        <name>heme</name>
        <dbReference type="ChEBI" id="CHEBI:30413"/>
    </ligand>
    <ligandPart>
        <name>Fe</name>
        <dbReference type="ChEBI" id="CHEBI:18248"/>
    </ligandPart>
</feature>
<dbReference type="InterPro" id="IPR001128">
    <property type="entry name" value="Cyt_P450"/>
</dbReference>
<name>A0A834TGM9_9FABA</name>
<dbReference type="Proteomes" id="UP000634136">
    <property type="component" value="Unassembled WGS sequence"/>
</dbReference>
<dbReference type="GO" id="GO:0004497">
    <property type="term" value="F:monooxygenase activity"/>
    <property type="evidence" value="ECO:0007669"/>
    <property type="project" value="UniProtKB-KW"/>
</dbReference>
<evidence type="ECO:0000313" key="9">
    <source>
        <dbReference type="EMBL" id="KAF7820847.1"/>
    </source>
</evidence>
<keyword evidence="7" id="KW-0503">Monooxygenase</keyword>
<evidence type="ECO:0000256" key="3">
    <source>
        <dbReference type="ARBA" id="ARBA00022617"/>
    </source>
</evidence>
<dbReference type="InterPro" id="IPR036396">
    <property type="entry name" value="Cyt_P450_sf"/>
</dbReference>
<keyword evidence="6 8" id="KW-0408">Iron</keyword>
<proteinExistence type="inferred from homology"/>
<evidence type="ECO:0000256" key="8">
    <source>
        <dbReference type="PIRSR" id="PIRSR602403-1"/>
    </source>
</evidence>